<gene>
    <name evidence="1" type="ORF">LCGC14_1506370</name>
</gene>
<dbReference type="AlphaFoldDB" id="A0A0F9JND0"/>
<name>A0A0F9JND0_9ZZZZ</name>
<accession>A0A0F9JND0</accession>
<sequence>MNWKQHDKFMEKVRERLIFHQEDYKRKKKLKGEEVDCFKMHNAIEQRKEMKQIKKILNKVMLNQFENHIQDLREFELKNSVFIIGENDRPHI</sequence>
<dbReference type="EMBL" id="LAZR01010998">
    <property type="protein sequence ID" value="KKM63936.1"/>
    <property type="molecule type" value="Genomic_DNA"/>
</dbReference>
<proteinExistence type="predicted"/>
<organism evidence="1">
    <name type="scientific">marine sediment metagenome</name>
    <dbReference type="NCBI Taxonomy" id="412755"/>
    <lineage>
        <taxon>unclassified sequences</taxon>
        <taxon>metagenomes</taxon>
        <taxon>ecological metagenomes</taxon>
    </lineage>
</organism>
<evidence type="ECO:0000313" key="1">
    <source>
        <dbReference type="EMBL" id="KKM63936.1"/>
    </source>
</evidence>
<protein>
    <submittedName>
        <fullName evidence="1">Uncharacterized protein</fullName>
    </submittedName>
</protein>
<reference evidence="1" key="1">
    <citation type="journal article" date="2015" name="Nature">
        <title>Complex archaea that bridge the gap between prokaryotes and eukaryotes.</title>
        <authorList>
            <person name="Spang A."/>
            <person name="Saw J.H."/>
            <person name="Jorgensen S.L."/>
            <person name="Zaremba-Niedzwiedzka K."/>
            <person name="Martijn J."/>
            <person name="Lind A.E."/>
            <person name="van Eijk R."/>
            <person name="Schleper C."/>
            <person name="Guy L."/>
            <person name="Ettema T.J."/>
        </authorList>
    </citation>
    <scope>NUCLEOTIDE SEQUENCE</scope>
</reference>
<comment type="caution">
    <text evidence="1">The sequence shown here is derived from an EMBL/GenBank/DDBJ whole genome shotgun (WGS) entry which is preliminary data.</text>
</comment>